<gene>
    <name evidence="2" type="ORF">HN018_11690</name>
</gene>
<accession>A0A6M8HQN5</accession>
<evidence type="ECO:0000256" key="1">
    <source>
        <dbReference type="SAM" id="MobiDB-lite"/>
    </source>
</evidence>
<evidence type="ECO:0000313" key="2">
    <source>
        <dbReference type="EMBL" id="QKE90606.1"/>
    </source>
</evidence>
<dbReference type="RefSeq" id="WP_171835554.1">
    <property type="nucleotide sequence ID" value="NZ_CP053708.1"/>
</dbReference>
<feature type="compositionally biased region" description="Polar residues" evidence="1">
    <location>
        <begin position="1"/>
        <end position="16"/>
    </location>
</feature>
<dbReference type="Proteomes" id="UP000500767">
    <property type="component" value="Chromosome"/>
</dbReference>
<reference evidence="2 3" key="1">
    <citation type="journal article" date="2014" name="World J. Microbiol. Biotechnol.">
        <title>Biodiversity and physiological characteristics of Antarctic and Arctic lichens-associated bacteria.</title>
        <authorList>
            <person name="Lee Y.M."/>
            <person name="Kim E.H."/>
            <person name="Lee H.K."/>
            <person name="Hong S.G."/>
        </authorList>
    </citation>
    <scope>NUCLEOTIDE SEQUENCE [LARGE SCALE GENOMIC DNA]</scope>
    <source>
        <strain evidence="2 3">PAMC 26569</strain>
    </source>
</reference>
<dbReference type="EMBL" id="CP053708">
    <property type="protein sequence ID" value="QKE90606.1"/>
    <property type="molecule type" value="Genomic_DNA"/>
</dbReference>
<organism evidence="2 3">
    <name type="scientific">Lichenicola cladoniae</name>
    <dbReference type="NCBI Taxonomy" id="1484109"/>
    <lineage>
        <taxon>Bacteria</taxon>
        <taxon>Pseudomonadati</taxon>
        <taxon>Pseudomonadota</taxon>
        <taxon>Alphaproteobacteria</taxon>
        <taxon>Acetobacterales</taxon>
        <taxon>Acetobacteraceae</taxon>
        <taxon>Lichenicola</taxon>
    </lineage>
</organism>
<feature type="region of interest" description="Disordered" evidence="1">
    <location>
        <begin position="1"/>
        <end position="23"/>
    </location>
</feature>
<evidence type="ECO:0000313" key="3">
    <source>
        <dbReference type="Proteomes" id="UP000500767"/>
    </source>
</evidence>
<name>A0A6M8HQN5_9PROT</name>
<dbReference type="KEGG" id="lck:HN018_11690"/>
<protein>
    <submittedName>
        <fullName evidence="2">Uncharacterized protein</fullName>
    </submittedName>
</protein>
<proteinExistence type="predicted"/>
<sequence>MQQASPNSDPTGQATQDWVLPGPFGIEHWHRTGTRFTELVTGNDTIGLPTDALTLGRLRARQSGCAHTGPFPNAFRFCPDCGTGLSEPSVVPRAELWSPPFGPGDGLPSLDDRRLPDPASHEEIAVPASPALGFAVAGTPPMLLACDRASGRISGWSEASRQWISRVQIAGCLGLPRWSWAASATQSGIAVPSDRGPVWIDLSRPLTAPVVAMDGSPVGGAISIGDHAAMPILHTSGLSIAMLDRTGNAPGWTLVPVIGAPAVPTGPLAAPVMAAELATWCGARGQLTLQMTADGAAARWRPWRDGLQPLPGVRPVMERNGTLHQLARLDAQTLVLESLSAPGQVPERRVARGYAISSGRAVFRENARLRLPWDQREAAEYLLPDDSFLAPLLALDEERYIVAVCNRRAGLGAFLGDPASSAEPDDIHSCVLHFSRGPRSLEPLDCVLRARHAWDLSVTIHAGWLYVHGAVEDTLHRWRLHDAP</sequence>
<dbReference type="AlphaFoldDB" id="A0A6M8HQN5"/>
<keyword evidence="3" id="KW-1185">Reference proteome</keyword>